<reference evidence="1" key="1">
    <citation type="journal article" date="2015" name="Genome Biol. Evol.">
        <title>Nucleomorph Genome Sequences of Two Chlorarachniophytes, Amorphochlora amoebiformis and Lotharella vacuolata.</title>
        <authorList>
            <person name="Suzuki S."/>
            <person name="Shirato S."/>
            <person name="Hirakawa Y."/>
            <person name="Ishida K."/>
        </authorList>
    </citation>
    <scope>NUCLEOTIDE SEQUENCE</scope>
    <source>
        <strain evidence="1">CCMP240</strain>
    </source>
</reference>
<evidence type="ECO:0000313" key="1">
    <source>
        <dbReference type="EMBL" id="BAS01689.1"/>
    </source>
</evidence>
<keyword evidence="1" id="KW-0542">Nucleomorph</keyword>
<name>A0A0H5BQX1_9EUKA</name>
<dbReference type="EMBL" id="AB996601">
    <property type="protein sequence ID" value="BAS01689.1"/>
    <property type="molecule type" value="Genomic_DNA"/>
</dbReference>
<dbReference type="PANTHER" id="PTHR46737:SF2">
    <property type="entry name" value="OS02G0827600 PROTEIN"/>
    <property type="match status" value="1"/>
</dbReference>
<dbReference type="Pfam" id="PF12049">
    <property type="entry name" value="DUF3531"/>
    <property type="match status" value="1"/>
</dbReference>
<proteinExistence type="predicted"/>
<organism evidence="1">
    <name type="scientific">Lotharella vacuolata</name>
    <dbReference type="NCBI Taxonomy" id="74820"/>
    <lineage>
        <taxon>Eukaryota</taxon>
        <taxon>Sar</taxon>
        <taxon>Rhizaria</taxon>
        <taxon>Cercozoa</taxon>
        <taxon>Chlorarachniophyceae</taxon>
        <taxon>Lotharella</taxon>
    </lineage>
</organism>
<dbReference type="AlphaFoldDB" id="A0A0H5BQX1"/>
<sequence length="197" mass="23747">MNKNYILFGCNKKNKIPPWFKYSLEIREKNIFKKKKFKELFINDFFKDFFIEDFNILKKKKNSTFEEIIYQKKTEIIIFRKNPFELKINIIFYKTITDIDRNNIKDLIISWFLIGKNGGYQINNFKFMSKKNNWLVNTDVSNEAPYFLDLTFIKFDKNCCNIKCNLGVYNDIALDILINSFIGFNKKFKLIKKIIVN</sequence>
<dbReference type="InterPro" id="IPR021920">
    <property type="entry name" value="DUF3531"/>
</dbReference>
<accession>A0A0H5BQX1</accession>
<geneLocation type="nucleomorph" evidence="1"/>
<dbReference type="PANTHER" id="PTHR46737">
    <property type="entry name" value="OS02G0827600 PROTEIN"/>
    <property type="match status" value="1"/>
</dbReference>
<protein>
    <submittedName>
        <fullName evidence="1">Uncharacterized protein</fullName>
    </submittedName>
</protein>